<keyword evidence="1" id="KW-0547">Nucleotide-binding</keyword>
<dbReference type="InterPro" id="IPR036388">
    <property type="entry name" value="WH-like_DNA-bd_sf"/>
</dbReference>
<dbReference type="EMBL" id="JACJII010000001">
    <property type="protein sequence ID" value="MBA9004277.1"/>
    <property type="molecule type" value="Genomic_DNA"/>
</dbReference>
<gene>
    <name evidence="4" type="ORF">HNR21_003159</name>
</gene>
<dbReference type="GO" id="GO:0004016">
    <property type="term" value="F:adenylate cyclase activity"/>
    <property type="evidence" value="ECO:0007669"/>
    <property type="project" value="TreeGrafter"/>
</dbReference>
<proteinExistence type="predicted"/>
<dbReference type="CDD" id="cd06170">
    <property type="entry name" value="LuxR_C_like"/>
    <property type="match status" value="1"/>
</dbReference>
<dbReference type="InterPro" id="IPR041664">
    <property type="entry name" value="AAA_16"/>
</dbReference>
<dbReference type="Proteomes" id="UP000539313">
    <property type="component" value="Unassembled WGS sequence"/>
</dbReference>
<dbReference type="InterPro" id="IPR027417">
    <property type="entry name" value="P-loop_NTPase"/>
</dbReference>
<accession>A0A7W3R918</accession>
<evidence type="ECO:0000259" key="3">
    <source>
        <dbReference type="PROSITE" id="PS50043"/>
    </source>
</evidence>
<keyword evidence="5" id="KW-1185">Reference proteome</keyword>
<organism evidence="4 5">
    <name type="scientific">Thermomonospora cellulosilytica</name>
    <dbReference type="NCBI Taxonomy" id="1411118"/>
    <lineage>
        <taxon>Bacteria</taxon>
        <taxon>Bacillati</taxon>
        <taxon>Actinomycetota</taxon>
        <taxon>Actinomycetes</taxon>
        <taxon>Streptosporangiales</taxon>
        <taxon>Thermomonosporaceae</taxon>
        <taxon>Thermomonospora</taxon>
    </lineage>
</organism>
<evidence type="ECO:0000313" key="4">
    <source>
        <dbReference type="EMBL" id="MBA9004277.1"/>
    </source>
</evidence>
<protein>
    <submittedName>
        <fullName evidence="4">DNA-binding CsgD family transcriptional regulator</fullName>
    </submittedName>
</protein>
<evidence type="ECO:0000256" key="1">
    <source>
        <dbReference type="ARBA" id="ARBA00022741"/>
    </source>
</evidence>
<dbReference type="InterPro" id="IPR000792">
    <property type="entry name" value="Tscrpt_reg_LuxR_C"/>
</dbReference>
<dbReference type="GO" id="GO:0006355">
    <property type="term" value="P:regulation of DNA-templated transcription"/>
    <property type="evidence" value="ECO:0007669"/>
    <property type="project" value="InterPro"/>
</dbReference>
<evidence type="ECO:0000256" key="2">
    <source>
        <dbReference type="ARBA" id="ARBA00022840"/>
    </source>
</evidence>
<dbReference type="PANTHER" id="PTHR16305:SF35">
    <property type="entry name" value="TRANSCRIPTIONAL ACTIVATOR DOMAIN"/>
    <property type="match status" value="1"/>
</dbReference>
<dbReference type="GO" id="GO:0003677">
    <property type="term" value="F:DNA binding"/>
    <property type="evidence" value="ECO:0007669"/>
    <property type="project" value="UniProtKB-KW"/>
</dbReference>
<comment type="caution">
    <text evidence="4">The sequence shown here is derived from an EMBL/GenBank/DDBJ whole genome shotgun (WGS) entry which is preliminary data.</text>
</comment>
<dbReference type="InterPro" id="IPR016032">
    <property type="entry name" value="Sig_transdc_resp-reg_C-effctor"/>
</dbReference>
<dbReference type="PRINTS" id="PR00038">
    <property type="entry name" value="HTHLUXR"/>
</dbReference>
<dbReference type="PROSITE" id="PS00622">
    <property type="entry name" value="HTH_LUXR_1"/>
    <property type="match status" value="1"/>
</dbReference>
<evidence type="ECO:0000313" key="5">
    <source>
        <dbReference type="Proteomes" id="UP000539313"/>
    </source>
</evidence>
<dbReference type="SUPFAM" id="SSF52540">
    <property type="entry name" value="P-loop containing nucleoside triphosphate hydrolases"/>
    <property type="match status" value="1"/>
</dbReference>
<dbReference type="SUPFAM" id="SSF46894">
    <property type="entry name" value="C-terminal effector domain of the bipartite response regulators"/>
    <property type="match status" value="1"/>
</dbReference>
<name>A0A7W3R918_9ACTN</name>
<reference evidence="4 5" key="1">
    <citation type="submission" date="2020-08" db="EMBL/GenBank/DDBJ databases">
        <title>Sequencing the genomes of 1000 actinobacteria strains.</title>
        <authorList>
            <person name="Klenk H.-P."/>
        </authorList>
    </citation>
    <scope>NUCLEOTIDE SEQUENCE [LARGE SCALE GENOMIC DNA]</scope>
    <source>
        <strain evidence="4 5">DSM 45823</strain>
    </source>
</reference>
<dbReference type="AlphaFoldDB" id="A0A7W3R918"/>
<dbReference type="GO" id="GO:0005524">
    <property type="term" value="F:ATP binding"/>
    <property type="evidence" value="ECO:0007669"/>
    <property type="project" value="UniProtKB-KW"/>
</dbReference>
<dbReference type="Pfam" id="PF00196">
    <property type="entry name" value="GerE"/>
    <property type="match status" value="1"/>
</dbReference>
<feature type="domain" description="HTH luxR-type" evidence="3">
    <location>
        <begin position="836"/>
        <end position="901"/>
    </location>
</feature>
<dbReference type="PROSITE" id="PS50043">
    <property type="entry name" value="HTH_LUXR_2"/>
    <property type="match status" value="1"/>
</dbReference>
<keyword evidence="2" id="KW-0067">ATP-binding</keyword>
<dbReference type="Gene3D" id="1.10.10.10">
    <property type="entry name" value="Winged helix-like DNA-binding domain superfamily/Winged helix DNA-binding domain"/>
    <property type="match status" value="1"/>
</dbReference>
<dbReference type="RefSeq" id="WP_182705801.1">
    <property type="nucleotide sequence ID" value="NZ_JACJII010000001.1"/>
</dbReference>
<keyword evidence="4" id="KW-0238">DNA-binding</keyword>
<dbReference type="GO" id="GO:0005737">
    <property type="term" value="C:cytoplasm"/>
    <property type="evidence" value="ECO:0007669"/>
    <property type="project" value="TreeGrafter"/>
</dbReference>
<dbReference type="SMART" id="SM00421">
    <property type="entry name" value="HTH_LUXR"/>
    <property type="match status" value="1"/>
</dbReference>
<sequence length="906" mass="96028">MLHGRAGELAAVDRLLDGARHGRSGALVVRGEAGIGKSAILDHAAAARDMTVLRGTGIESESELPYAGLHLLLGKAVDRIGALPAPQARALRGALGIGEPARADRFLTGLAVLSLLAELAEERPLLVLVDDAHWLDEGSAQALLLAARRLGAEPIAMIFAVRDGHAPAFGAPGLPELRLGGLDEASAAELLAERAADLAPHVREQIRHQAQGNPLALLELAAAQREGRLAAETAMVRPLPAHSRVRRTFAERIAAVPPRTRTVLLVVAADDTGDPAVVLAAARRLGATTEDLEPAERRGLVHLVEGRLDFRHPLIRTVAYQEATLHQRLAVHRALAEVMDAPQYADRRARHLAAATTGPDEEVAAELERSAEQARARGGYGAVAAAYARAAELTPDPRRRGRRLAAAARATVDAGRLDQAERLADEAAAHLTDPLELAEVAEIRAALAGGQGRQRAAHDILAEAALSVARRAPQRASGMLFHAVEAAWNAVDFEAVAATAGRAAALGLPGGERIRAMARVADGLNHLGGGDMGDGLAALRELVAFTGDAGPQESATVAFWHLLLGDHEAAHDLAAELERQCRARSALGALPRVLGLLARAQLLQGRHREARSNAAEGLQLARDIGQPEGEGLPATVLAQLAAIEGDEEEFARISAAALDRATGTSPLRLACARSLLDLGLGLYEAAADRLTEIAAGPARLDGLSSMPDLVEAAVRLGRTGRAREITAWYADWAEHTGRPWALAVASRCRALTGQDGGRHYARAVELHREPGGRPFEQARTELLYGEWLRRARRPSEARTHLRAALETFERLPARPWAERARTELRAAGETTTGRAPDDLTARLTPQELQVARLAAAGLSNREIGAQLFLSPRTVGYHLSNAYPKLGVTSRAALAGLGLGPSTGPRR</sequence>
<dbReference type="Pfam" id="PF13191">
    <property type="entry name" value="AAA_16"/>
    <property type="match status" value="1"/>
</dbReference>
<dbReference type="PANTHER" id="PTHR16305">
    <property type="entry name" value="TESTICULAR SOLUBLE ADENYLYL CYCLASE"/>
    <property type="match status" value="1"/>
</dbReference>